<evidence type="ECO:0000313" key="2">
    <source>
        <dbReference type="EMBL" id="QGZ29373.1"/>
    </source>
</evidence>
<dbReference type="RefSeq" id="WP_158186958.1">
    <property type="nucleotide sequence ID" value="NZ_CP046902.1"/>
</dbReference>
<sequence length="175" mass="17806">MKRLTLLLAMAALPGLSAAAPLVNFNGEVATVTCQVTVNGETNPIVLLPTVKVADFEGPGSSPYGGAQTLFTIEGSHCTVSAEAYTVRPKFLGHHVTAAGNLSNLAGSNAAGDVAVQLVGYQLNEGVATVSGIAADVAPGSDSFSITMGVRYVTEGGSPTVGKVTAVTEYVFEYL</sequence>
<reference evidence="2 3" key="1">
    <citation type="submission" date="2019-12" db="EMBL/GenBank/DDBJ databases">
        <title>Complete genome sequence of Pseudomonas stutzeri.</title>
        <authorList>
            <person name="Lim S.R."/>
            <person name="Kim J.H."/>
        </authorList>
    </citation>
    <scope>NUCLEOTIDE SEQUENCE [LARGE SCALE GENOMIC DNA]</scope>
    <source>
        <strain evidence="2 3">PM101005</strain>
    </source>
</reference>
<organism evidence="2 3">
    <name type="scientific">Stutzerimonas stutzeri</name>
    <name type="common">Pseudomonas stutzeri</name>
    <dbReference type="NCBI Taxonomy" id="316"/>
    <lineage>
        <taxon>Bacteria</taxon>
        <taxon>Pseudomonadati</taxon>
        <taxon>Pseudomonadota</taxon>
        <taxon>Gammaproteobacteria</taxon>
        <taxon>Pseudomonadales</taxon>
        <taxon>Pseudomonadaceae</taxon>
        <taxon>Stutzerimonas</taxon>
    </lineage>
</organism>
<accession>A0A6I6LJF8</accession>
<dbReference type="PANTHER" id="PTHR33420:SF10">
    <property type="entry name" value="FIMBRIAE MAJOR SUBUNIT"/>
    <property type="match status" value="1"/>
</dbReference>
<evidence type="ECO:0000313" key="3">
    <source>
        <dbReference type="Proteomes" id="UP000438983"/>
    </source>
</evidence>
<dbReference type="PANTHER" id="PTHR33420">
    <property type="entry name" value="FIMBRIAL SUBUNIT ELFA-RELATED"/>
    <property type="match status" value="1"/>
</dbReference>
<dbReference type="GO" id="GO:0043709">
    <property type="term" value="P:cell adhesion involved in single-species biofilm formation"/>
    <property type="evidence" value="ECO:0007669"/>
    <property type="project" value="TreeGrafter"/>
</dbReference>
<dbReference type="GO" id="GO:0009289">
    <property type="term" value="C:pilus"/>
    <property type="evidence" value="ECO:0007669"/>
    <property type="project" value="InterPro"/>
</dbReference>
<proteinExistence type="predicted"/>
<dbReference type="EMBL" id="CP046902">
    <property type="protein sequence ID" value="QGZ29373.1"/>
    <property type="molecule type" value="Genomic_DNA"/>
</dbReference>
<gene>
    <name evidence="2" type="ORF">GQA94_04545</name>
</gene>
<feature type="signal peptide" evidence="1">
    <location>
        <begin position="1"/>
        <end position="19"/>
    </location>
</feature>
<name>A0A6I6LJF8_STUST</name>
<dbReference type="Proteomes" id="UP000438983">
    <property type="component" value="Chromosome"/>
</dbReference>
<evidence type="ECO:0000256" key="1">
    <source>
        <dbReference type="SAM" id="SignalP"/>
    </source>
</evidence>
<dbReference type="SUPFAM" id="SSF49401">
    <property type="entry name" value="Bacterial adhesins"/>
    <property type="match status" value="1"/>
</dbReference>
<keyword evidence="1" id="KW-0732">Signal</keyword>
<dbReference type="AlphaFoldDB" id="A0A6I6LJF8"/>
<feature type="chain" id="PRO_5026184438" evidence="1">
    <location>
        <begin position="20"/>
        <end position="175"/>
    </location>
</feature>
<dbReference type="InterPro" id="IPR008966">
    <property type="entry name" value="Adhesion_dom_sf"/>
</dbReference>
<dbReference type="InterPro" id="IPR050263">
    <property type="entry name" value="Bact_Fimbrial_Adh_Pro"/>
</dbReference>
<dbReference type="InterPro" id="IPR036937">
    <property type="entry name" value="Adhesion_dom_fimbrial_sf"/>
</dbReference>
<protein>
    <submittedName>
        <fullName evidence="2">Fimbrial protein</fullName>
    </submittedName>
</protein>
<dbReference type="OrthoDB" id="5906753at2"/>
<dbReference type="Gene3D" id="2.60.40.1090">
    <property type="entry name" value="Fimbrial-type adhesion domain"/>
    <property type="match status" value="1"/>
</dbReference>